<dbReference type="InterPro" id="IPR021295">
    <property type="entry name" value="DUF2867"/>
</dbReference>
<dbReference type="InterPro" id="IPR051207">
    <property type="entry name" value="ComplexI_NDUFA9_subunit"/>
</dbReference>
<gene>
    <name evidence="3" type="ORF">HIR71_02465</name>
</gene>
<reference evidence="3 4" key="1">
    <citation type="submission" date="2020-04" db="EMBL/GenBank/DDBJ databases">
        <title>Sequencing and Assembly of C. fimi.</title>
        <authorList>
            <person name="Ramsey A.R."/>
        </authorList>
    </citation>
    <scope>NUCLEOTIDE SEQUENCE [LARGE SCALE GENOMIC DNA]</scope>
    <source>
        <strain evidence="3 4">SB</strain>
    </source>
</reference>
<dbReference type="PANTHER" id="PTHR12126">
    <property type="entry name" value="NADH-UBIQUINONE OXIDOREDUCTASE 39 KDA SUBUNIT-RELATED"/>
    <property type="match status" value="1"/>
</dbReference>
<accession>A0A7Y0LVP5</accession>
<dbReference type="Gene3D" id="3.40.50.720">
    <property type="entry name" value="NAD(P)-binding Rossmann-like Domain"/>
    <property type="match status" value="1"/>
</dbReference>
<dbReference type="PANTHER" id="PTHR12126:SF11">
    <property type="entry name" value="NADH DEHYDROGENASE [UBIQUINONE] 1 ALPHA SUBCOMPLEX SUBUNIT 9, MITOCHONDRIAL"/>
    <property type="match status" value="1"/>
</dbReference>
<name>A0A7Y0LVP5_CELFI</name>
<dbReference type="Pfam" id="PF11066">
    <property type="entry name" value="DUF2867"/>
    <property type="match status" value="1"/>
</dbReference>
<dbReference type="SUPFAM" id="SSF51735">
    <property type="entry name" value="NAD(P)-binding Rossmann-fold domains"/>
    <property type="match status" value="1"/>
</dbReference>
<dbReference type="EMBL" id="JABCJJ010000002">
    <property type="protein sequence ID" value="NMR19092.1"/>
    <property type="molecule type" value="Genomic_DNA"/>
</dbReference>
<feature type="compositionally biased region" description="Low complexity" evidence="1">
    <location>
        <begin position="1"/>
        <end position="10"/>
    </location>
</feature>
<dbReference type="AlphaFoldDB" id="A0A7Y0LVP5"/>
<dbReference type="CDD" id="cd05245">
    <property type="entry name" value="SDR_a2"/>
    <property type="match status" value="1"/>
</dbReference>
<evidence type="ECO:0000313" key="4">
    <source>
        <dbReference type="Proteomes" id="UP000562124"/>
    </source>
</evidence>
<evidence type="ECO:0000313" key="3">
    <source>
        <dbReference type="EMBL" id="NMR19092.1"/>
    </source>
</evidence>
<dbReference type="InterPro" id="IPR036291">
    <property type="entry name" value="NAD(P)-bd_dom_sf"/>
</dbReference>
<proteinExistence type="predicted"/>
<sequence length="539" mass="58848">MDRAVAQPRGPAGPAPAPAQPARRLIRPQTEAVTPPDATRDSERRPLALVTGATGYIGGRLVPELLAAGFGVRAMARHPERLDGRPWRPEAEVVAADAQDPDQLRAALDGVDVAYYLIHALGSGPRFEASDRRTARVFATAARESGVGRVVYLGGLHPETDDLSPHLESRTEVGEILLASGVPTAVLQAAVIIGSGSASFEMMRYLTERLPAMVAPRWLDNRIQPIAVRDVLRYLVGAARLPAEVSRTFDIGGPDVLTYRQMMQRYAAVAGLPARVIRTLPVLTPRLASLWVGLVTPVPSGLARPLVESLIHEVVVKEDDLRRYVPDPPEGLLGFDASVELALQRVREFEVSTSWSSAGTAGAPSDPLPEDPDWAGGSLYVDERETVVDASPADLWRVIEGIGGAHGWYSWELGWVARGLMDRLFGGPGLRRGRRHPHELAVGDALDWWRVERIDEGRLLRLRAEMRLPGLAWLELVTDRDDAGRTVFRQRAIYHPHGLLGQVYWWGVLPFHGLVFGGMQRNIAAAAREAAHEAAGGRR</sequence>
<evidence type="ECO:0000256" key="1">
    <source>
        <dbReference type="SAM" id="MobiDB-lite"/>
    </source>
</evidence>
<feature type="region of interest" description="Disordered" evidence="1">
    <location>
        <begin position="1"/>
        <end position="45"/>
    </location>
</feature>
<dbReference type="SUPFAM" id="SSF55961">
    <property type="entry name" value="Bet v1-like"/>
    <property type="match status" value="1"/>
</dbReference>
<keyword evidence="4" id="KW-1185">Reference proteome</keyword>
<dbReference type="Pfam" id="PF13460">
    <property type="entry name" value="NAD_binding_10"/>
    <property type="match status" value="1"/>
</dbReference>
<comment type="caution">
    <text evidence="3">The sequence shown here is derived from an EMBL/GenBank/DDBJ whole genome shotgun (WGS) entry which is preliminary data.</text>
</comment>
<protein>
    <submittedName>
        <fullName evidence="3">SDR family oxidoreductase</fullName>
    </submittedName>
</protein>
<dbReference type="InterPro" id="IPR016040">
    <property type="entry name" value="NAD(P)-bd_dom"/>
</dbReference>
<organism evidence="3 4">
    <name type="scientific">Cellulomonas fimi</name>
    <dbReference type="NCBI Taxonomy" id="1708"/>
    <lineage>
        <taxon>Bacteria</taxon>
        <taxon>Bacillati</taxon>
        <taxon>Actinomycetota</taxon>
        <taxon>Actinomycetes</taxon>
        <taxon>Micrococcales</taxon>
        <taxon>Cellulomonadaceae</taxon>
        <taxon>Cellulomonas</taxon>
    </lineage>
</organism>
<feature type="domain" description="NAD(P)-binding" evidence="2">
    <location>
        <begin position="52"/>
        <end position="161"/>
    </location>
</feature>
<dbReference type="Proteomes" id="UP000562124">
    <property type="component" value="Unassembled WGS sequence"/>
</dbReference>
<evidence type="ECO:0000259" key="2">
    <source>
        <dbReference type="Pfam" id="PF13460"/>
    </source>
</evidence>
<dbReference type="GO" id="GO:0044877">
    <property type="term" value="F:protein-containing complex binding"/>
    <property type="evidence" value="ECO:0007669"/>
    <property type="project" value="TreeGrafter"/>
</dbReference>